<reference evidence="2 3" key="1">
    <citation type="submission" date="2017-04" db="EMBL/GenBank/DDBJ databases">
        <title>Novel microbial lineages endemic to geothermal iron-oxide mats fill important gaps in the evolutionary history of Archaea.</title>
        <authorList>
            <person name="Jay Z.J."/>
            <person name="Beam J.P."/>
            <person name="Dlakic M."/>
            <person name="Rusch D.B."/>
            <person name="Kozubal M.A."/>
            <person name="Inskeep W.P."/>
        </authorList>
    </citation>
    <scope>NUCLEOTIDE SEQUENCE [LARGE SCALE GENOMIC DNA]</scope>
    <source>
        <strain evidence="2">OSP_D</strain>
    </source>
</reference>
<feature type="transmembrane region" description="Helical" evidence="1">
    <location>
        <begin position="620"/>
        <end position="641"/>
    </location>
</feature>
<dbReference type="EMBL" id="NEXE01000090">
    <property type="protein sequence ID" value="PSN89755.1"/>
    <property type="molecule type" value="Genomic_DNA"/>
</dbReference>
<dbReference type="PANTHER" id="PTHR35902:SF3">
    <property type="entry name" value="NPCBM-ASSOCIATED, NEW3 DOMAIN OF ALPHA-GALACTOSIDASE"/>
    <property type="match status" value="1"/>
</dbReference>
<keyword evidence="1" id="KW-1133">Transmembrane helix</keyword>
<protein>
    <submittedName>
        <fullName evidence="2">Uncharacterized protein</fullName>
    </submittedName>
</protein>
<dbReference type="Proteomes" id="UP000240322">
    <property type="component" value="Unassembled WGS sequence"/>
</dbReference>
<dbReference type="AlphaFoldDB" id="A0A2R6ATR6"/>
<evidence type="ECO:0000313" key="3">
    <source>
        <dbReference type="Proteomes" id="UP000240322"/>
    </source>
</evidence>
<accession>A0A2R6ATR6</accession>
<gene>
    <name evidence="2" type="ORF">B9Q03_08265</name>
</gene>
<comment type="caution">
    <text evidence="2">The sequence shown here is derived from an EMBL/GenBank/DDBJ whole genome shotgun (WGS) entry which is preliminary data.</text>
</comment>
<dbReference type="PANTHER" id="PTHR35902">
    <property type="entry name" value="S-LAYER DOMAIN-LIKE PROTEIN-RELATED"/>
    <property type="match status" value="1"/>
</dbReference>
<name>A0A2R6ATR6_9ARCH</name>
<organism evidence="2 3">
    <name type="scientific">Candidatus Marsarchaeota G2 archaeon OSP_D</name>
    <dbReference type="NCBI Taxonomy" id="1978157"/>
    <lineage>
        <taxon>Archaea</taxon>
        <taxon>Candidatus Marsarchaeota</taxon>
        <taxon>Candidatus Marsarchaeota group 2</taxon>
    </lineage>
</organism>
<evidence type="ECO:0000313" key="2">
    <source>
        <dbReference type="EMBL" id="PSN89755.1"/>
    </source>
</evidence>
<evidence type="ECO:0000256" key="1">
    <source>
        <dbReference type="SAM" id="Phobius"/>
    </source>
</evidence>
<keyword evidence="1" id="KW-0472">Membrane</keyword>
<sequence>MTAHKAALALALTIALLILLAAQAASTNAQAAQYQNAFQVVNAGWGSQSSPQFPTPGESDVPLTIDLLSLVGYTAQDLVVTLSLPAGFTSTQGSQSVSSTLSQVGGYQSATVTFFLDLSPTLKPGTYSLPLTLTWHTNTNNTSQNYYEDAAATVSIQGSVQLVFHTLTPSLAAGSENPLNISILNYGSGSAYDLQVQITTQSQYASVVTQPAPISYLGSNQSTTVGAIVYVSPSAQNLPLAIDVEATYTNAYGYQGSAQALLGVSVLPPEPLPFYVSVDGSMIPLGGVSNLSIVLTNTGNQSVYSPTLSITAPPTLLVLSNSTYYADGLTLPPSQSLTYRVSLGSEPNAYQGVYQVEVGVSYYTPSGLLISGNLPVAVEVYSPLSPLVVQEDNVDVWVGSVSNITFSVVNRGQQPVYNVEYTISLPSSSGLAALTTTGSVADELAPNQSASLNVEVAAGPSVGEGAYTAQLSLTYQEESGETATQLFEPGFIVVGRVNMIVQGLQVATTPGSLTVTGTLINEGNANANYLYVYATLYTQQGVMSNTSTYVGQVAPDSPTPFSLTLNYTGHPTKAVLGVSLSYINDYGQAFIVSQPNTSVDLPPTFTPPTVATESGSTPSVIGPLLILVIVGVAVVVLVIYVRRARTSG</sequence>
<keyword evidence="1" id="KW-0812">Transmembrane</keyword>
<proteinExistence type="predicted"/>